<keyword evidence="2" id="KW-0808">Transferase</keyword>
<dbReference type="InterPro" id="IPR000182">
    <property type="entry name" value="GNAT_dom"/>
</dbReference>
<evidence type="ECO:0000259" key="1">
    <source>
        <dbReference type="PROSITE" id="PS51186"/>
    </source>
</evidence>
<name>F3YXL4_DESAF</name>
<dbReference type="GO" id="GO:0008080">
    <property type="term" value="F:N-acetyltransferase activity"/>
    <property type="evidence" value="ECO:0007669"/>
    <property type="project" value="InterPro"/>
</dbReference>
<dbReference type="Proteomes" id="UP000007844">
    <property type="component" value="Chromosome"/>
</dbReference>
<keyword evidence="3" id="KW-1185">Reference proteome</keyword>
<dbReference type="STRING" id="690850.Desaf_1115"/>
<accession>F3YXL4</accession>
<dbReference type="Pfam" id="PF00583">
    <property type="entry name" value="Acetyltransf_1"/>
    <property type="match status" value="1"/>
</dbReference>
<dbReference type="eggNOG" id="COG0456">
    <property type="taxonomic scope" value="Bacteria"/>
</dbReference>
<evidence type="ECO:0000313" key="3">
    <source>
        <dbReference type="Proteomes" id="UP000007844"/>
    </source>
</evidence>
<dbReference type="AlphaFoldDB" id="F3YXL4"/>
<dbReference type="InterPro" id="IPR016181">
    <property type="entry name" value="Acyl_CoA_acyltransferase"/>
</dbReference>
<dbReference type="InterPro" id="IPR022525">
    <property type="entry name" value="GNAT_AblB"/>
</dbReference>
<dbReference type="PROSITE" id="PS51186">
    <property type="entry name" value="GNAT"/>
    <property type="match status" value="1"/>
</dbReference>
<dbReference type="NCBIfam" id="TIGR03827">
    <property type="entry name" value="GNAT_ablB"/>
    <property type="match status" value="1"/>
</dbReference>
<gene>
    <name evidence="2" type="ORF">Desaf_1115</name>
</gene>
<dbReference type="EMBL" id="CP003221">
    <property type="protein sequence ID" value="EGJ49458.1"/>
    <property type="molecule type" value="Genomic_DNA"/>
</dbReference>
<proteinExistence type="predicted"/>
<dbReference type="CDD" id="cd04301">
    <property type="entry name" value="NAT_SF"/>
    <property type="match status" value="1"/>
</dbReference>
<dbReference type="SUPFAM" id="SSF55729">
    <property type="entry name" value="Acyl-CoA N-acyltransferases (Nat)"/>
    <property type="match status" value="1"/>
</dbReference>
<feature type="domain" description="N-acetyltransferase" evidence="1">
    <location>
        <begin position="137"/>
        <end position="288"/>
    </location>
</feature>
<sequence>MTGNPNTRMAEDRIERLGSALIQHGPLSDRVYLMKLEDADKGAEAAEHVLALARSRDYGKVFVKAPAAASAAFLELGFEEEARVPGMLCGKRDVCFLARFRKPSRAKSRDAEAVRRVLDIALARTKRRSPPRVPSGYTFQVLGQEHCQAMAVLYGQVFASYPFPIHDPRYLCETMRTHVRYMGAFKDGSLAAVASAELDRKGRNAEMTDFATLPEHRGQGLASILLARLEEEAARLGVLTAYTIARAVSPGMNITFARAGYAFDGTLTRNTNIAGALECMNVWHKPLRTDAQTEGRNAAA</sequence>
<dbReference type="KEGG" id="daf:Desaf_1115"/>
<organism evidence="2 3">
    <name type="scientific">Desulfocurvibacter africanus subsp. africanus str. Walvis Bay</name>
    <dbReference type="NCBI Taxonomy" id="690850"/>
    <lineage>
        <taxon>Bacteria</taxon>
        <taxon>Pseudomonadati</taxon>
        <taxon>Thermodesulfobacteriota</taxon>
        <taxon>Desulfovibrionia</taxon>
        <taxon>Desulfovibrionales</taxon>
        <taxon>Desulfovibrionaceae</taxon>
        <taxon>Desulfocurvibacter</taxon>
    </lineage>
</organism>
<dbReference type="RefSeq" id="WP_014259266.1">
    <property type="nucleotide sequence ID" value="NC_016629.1"/>
</dbReference>
<dbReference type="Gene3D" id="3.40.630.30">
    <property type="match status" value="1"/>
</dbReference>
<reference evidence="2 3" key="1">
    <citation type="journal article" date="2011" name="J. Bacteriol.">
        <title>Genome sequence of the mercury-methylating and pleomorphic Desulfovibrio africanus Strain Walvis Bay.</title>
        <authorList>
            <person name="Brown S.D."/>
            <person name="Wall J.D."/>
            <person name="Kucken A.M."/>
            <person name="Gilmour C.C."/>
            <person name="Podar M."/>
            <person name="Brandt C.C."/>
            <person name="Teshima H."/>
            <person name="Detter J.C."/>
            <person name="Han C.S."/>
            <person name="Land M.L."/>
            <person name="Lucas S."/>
            <person name="Han J."/>
            <person name="Pennacchio L."/>
            <person name="Nolan M."/>
            <person name="Pitluck S."/>
            <person name="Woyke T."/>
            <person name="Goodwin L."/>
            <person name="Palumbo A.V."/>
            <person name="Elias D.A."/>
        </authorList>
    </citation>
    <scope>NUCLEOTIDE SEQUENCE [LARGE SCALE GENOMIC DNA]</scope>
    <source>
        <strain evidence="2 3">Walvis Bay</strain>
    </source>
</reference>
<evidence type="ECO:0000313" key="2">
    <source>
        <dbReference type="EMBL" id="EGJ49458.1"/>
    </source>
</evidence>
<protein>
    <submittedName>
        <fullName evidence="2">Putative beta-lysine N-acetyltransferase</fullName>
    </submittedName>
</protein>
<dbReference type="HOGENOM" id="CLU_081246_0_0_7"/>